<name>A0ABU7EMQ8_9TELE</name>
<keyword evidence="2" id="KW-1185">Reference proteome</keyword>
<sequence length="66" mass="7787">MLKEVYDGAFNSNSKMSCNRREEEEEAALAPKERTKKLRYKARLNYLPFRHYVTAGEDGNRLTILY</sequence>
<dbReference type="EMBL" id="JAHUTJ010060587">
    <property type="protein sequence ID" value="MED6288439.1"/>
    <property type="molecule type" value="Genomic_DNA"/>
</dbReference>
<gene>
    <name evidence="1" type="ORF">CHARACLAT_026495</name>
</gene>
<evidence type="ECO:0000313" key="2">
    <source>
        <dbReference type="Proteomes" id="UP001352852"/>
    </source>
</evidence>
<protein>
    <submittedName>
        <fullName evidence="1">Uncharacterized protein</fullName>
    </submittedName>
</protein>
<organism evidence="1 2">
    <name type="scientific">Characodon lateralis</name>
    <dbReference type="NCBI Taxonomy" id="208331"/>
    <lineage>
        <taxon>Eukaryota</taxon>
        <taxon>Metazoa</taxon>
        <taxon>Chordata</taxon>
        <taxon>Craniata</taxon>
        <taxon>Vertebrata</taxon>
        <taxon>Euteleostomi</taxon>
        <taxon>Actinopterygii</taxon>
        <taxon>Neopterygii</taxon>
        <taxon>Teleostei</taxon>
        <taxon>Neoteleostei</taxon>
        <taxon>Acanthomorphata</taxon>
        <taxon>Ovalentaria</taxon>
        <taxon>Atherinomorphae</taxon>
        <taxon>Cyprinodontiformes</taxon>
        <taxon>Goodeidae</taxon>
        <taxon>Characodon</taxon>
    </lineage>
</organism>
<comment type="caution">
    <text evidence="1">The sequence shown here is derived from an EMBL/GenBank/DDBJ whole genome shotgun (WGS) entry which is preliminary data.</text>
</comment>
<accession>A0ABU7EMQ8</accession>
<reference evidence="1 2" key="1">
    <citation type="submission" date="2021-06" db="EMBL/GenBank/DDBJ databases">
        <authorList>
            <person name="Palmer J.M."/>
        </authorList>
    </citation>
    <scope>NUCLEOTIDE SEQUENCE [LARGE SCALE GENOMIC DNA]</scope>
    <source>
        <strain evidence="1 2">CL_MEX2019</strain>
        <tissue evidence="1">Muscle</tissue>
    </source>
</reference>
<dbReference type="Proteomes" id="UP001352852">
    <property type="component" value="Unassembled WGS sequence"/>
</dbReference>
<evidence type="ECO:0000313" key="1">
    <source>
        <dbReference type="EMBL" id="MED6288439.1"/>
    </source>
</evidence>
<proteinExistence type="predicted"/>